<feature type="domain" description="PucR C-terminal helix-turn-helix" evidence="2">
    <location>
        <begin position="178"/>
        <end position="233"/>
    </location>
</feature>
<keyword evidence="6" id="KW-1185">Reference proteome</keyword>
<dbReference type="Pfam" id="PF13556">
    <property type="entry name" value="HTH_30"/>
    <property type="match status" value="1"/>
</dbReference>
<dbReference type="InterPro" id="IPR025736">
    <property type="entry name" value="PucR_C-HTH_dom"/>
</dbReference>
<dbReference type="Proteomes" id="UP000295132">
    <property type="component" value="Unassembled WGS sequence"/>
</dbReference>
<protein>
    <submittedName>
        <fullName evidence="4">PucR family transcriptional regulator</fullName>
    </submittedName>
</protein>
<evidence type="ECO:0000313" key="3">
    <source>
        <dbReference type="EMBL" id="MDQ6596639.1"/>
    </source>
</evidence>
<dbReference type="EMBL" id="SMYO01000001">
    <property type="protein sequence ID" value="TDK65116.1"/>
    <property type="molecule type" value="Genomic_DNA"/>
</dbReference>
<dbReference type="InterPro" id="IPR051448">
    <property type="entry name" value="CdaR-like_regulators"/>
</dbReference>
<proteinExistence type="predicted"/>
<dbReference type="InterPro" id="IPR042070">
    <property type="entry name" value="PucR_C-HTH_sf"/>
</dbReference>
<evidence type="ECO:0000313" key="5">
    <source>
        <dbReference type="Proteomes" id="UP000295132"/>
    </source>
</evidence>
<organism evidence="4 5">
    <name type="scientific">Bacillus salipaludis</name>
    <dbReference type="NCBI Taxonomy" id="2547811"/>
    <lineage>
        <taxon>Bacteria</taxon>
        <taxon>Bacillati</taxon>
        <taxon>Bacillota</taxon>
        <taxon>Bacilli</taxon>
        <taxon>Bacillales</taxon>
        <taxon>Bacillaceae</taxon>
        <taxon>Bacillus</taxon>
    </lineage>
</organism>
<evidence type="ECO:0000259" key="1">
    <source>
        <dbReference type="Pfam" id="PF07905"/>
    </source>
</evidence>
<dbReference type="Proteomes" id="UP001178888">
    <property type="component" value="Unassembled WGS sequence"/>
</dbReference>
<evidence type="ECO:0000313" key="4">
    <source>
        <dbReference type="EMBL" id="TDK65116.1"/>
    </source>
</evidence>
<dbReference type="PANTHER" id="PTHR33744:SF1">
    <property type="entry name" value="DNA-BINDING TRANSCRIPTIONAL ACTIVATOR ADER"/>
    <property type="match status" value="1"/>
</dbReference>
<comment type="caution">
    <text evidence="4">The sequence shown here is derived from an EMBL/GenBank/DDBJ whole genome shotgun (WGS) entry which is preliminary data.</text>
</comment>
<sequence>MKLTLAEALSSPPLNTCKIAAGFNGISNYITSVNSFDAPDVIHWLKEGDLVLTTGYVFKNEEASLIKLVQDLARRKCAGLGIKTNHLQRSLPSEMISIADEYSFPIFQIPDEQSIADLVLAVLRRILAVQSEETMEEEKEIEIYSLLRYIPKDVLENYYTHLLSPLIEYDQLNHSDFIKTLSVYLNSCLKPTETAHTLGIHRNTVHQRLPKIKELLGMDFNNGENNFKLQLALWSYQYSGQK</sequence>
<feature type="domain" description="Purine catabolism PurC-like" evidence="1">
    <location>
        <begin position="8"/>
        <end position="126"/>
    </location>
</feature>
<dbReference type="Gene3D" id="1.10.10.2840">
    <property type="entry name" value="PucR C-terminal helix-turn-helix domain"/>
    <property type="match status" value="1"/>
</dbReference>
<reference evidence="4 5" key="1">
    <citation type="submission" date="2019-03" db="EMBL/GenBank/DDBJ databases">
        <title>Bacillus niacini sp. nov. a Nicotinate-Metabolizing Mesophile Isolated from Soil.</title>
        <authorList>
            <person name="Zhang G."/>
        </authorList>
    </citation>
    <scope>NUCLEOTIDE SEQUENCE [LARGE SCALE GENOMIC DNA]</scope>
    <source>
        <strain evidence="4 5">WN066</strain>
    </source>
</reference>
<dbReference type="EMBL" id="JAVGVR010000001">
    <property type="protein sequence ID" value="MDQ6596639.1"/>
    <property type="molecule type" value="Genomic_DNA"/>
</dbReference>
<dbReference type="Pfam" id="PF07905">
    <property type="entry name" value="PucR"/>
    <property type="match status" value="1"/>
</dbReference>
<name>A0A4R5VZP6_9BACI</name>
<evidence type="ECO:0000259" key="2">
    <source>
        <dbReference type="Pfam" id="PF13556"/>
    </source>
</evidence>
<dbReference type="InterPro" id="IPR012914">
    <property type="entry name" value="PucR_dom"/>
</dbReference>
<reference evidence="3" key="2">
    <citation type="submission" date="2023-08" db="EMBL/GenBank/DDBJ databases">
        <title>Nitrogen cycling bacteria in agricultural field soils.</title>
        <authorList>
            <person name="Jang J."/>
        </authorList>
    </citation>
    <scope>NUCLEOTIDE SEQUENCE</scope>
    <source>
        <strain evidence="3">PS3-36</strain>
    </source>
</reference>
<dbReference type="RefSeq" id="WP_133332695.1">
    <property type="nucleotide sequence ID" value="NZ_JAVGVR010000001.1"/>
</dbReference>
<dbReference type="PANTHER" id="PTHR33744">
    <property type="entry name" value="CARBOHYDRATE DIACID REGULATOR"/>
    <property type="match status" value="1"/>
</dbReference>
<dbReference type="AlphaFoldDB" id="A0A4R5VZP6"/>
<accession>A0A4R5VZP6</accession>
<gene>
    <name evidence="4" type="ORF">E2K98_02435</name>
    <name evidence="3" type="ORF">RCG21_09800</name>
</gene>
<evidence type="ECO:0000313" key="6">
    <source>
        <dbReference type="Proteomes" id="UP001178888"/>
    </source>
</evidence>